<protein>
    <submittedName>
        <fullName evidence="2">Uncharacterized protein</fullName>
    </submittedName>
</protein>
<name>A0A397JIJ0_9GLOM</name>
<proteinExistence type="predicted"/>
<dbReference type="OrthoDB" id="2352382at2759"/>
<evidence type="ECO:0000313" key="3">
    <source>
        <dbReference type="Proteomes" id="UP000266861"/>
    </source>
</evidence>
<organism evidence="2 3">
    <name type="scientific">Diversispora epigaea</name>
    <dbReference type="NCBI Taxonomy" id="1348612"/>
    <lineage>
        <taxon>Eukaryota</taxon>
        <taxon>Fungi</taxon>
        <taxon>Fungi incertae sedis</taxon>
        <taxon>Mucoromycota</taxon>
        <taxon>Glomeromycotina</taxon>
        <taxon>Glomeromycetes</taxon>
        <taxon>Diversisporales</taxon>
        <taxon>Diversisporaceae</taxon>
        <taxon>Diversispora</taxon>
    </lineage>
</organism>
<evidence type="ECO:0000313" key="2">
    <source>
        <dbReference type="EMBL" id="RHZ88175.1"/>
    </source>
</evidence>
<dbReference type="AlphaFoldDB" id="A0A397JIJ0"/>
<keyword evidence="1" id="KW-0472">Membrane</keyword>
<evidence type="ECO:0000256" key="1">
    <source>
        <dbReference type="SAM" id="Phobius"/>
    </source>
</evidence>
<feature type="transmembrane region" description="Helical" evidence="1">
    <location>
        <begin position="12"/>
        <end position="31"/>
    </location>
</feature>
<accession>A0A397JIJ0</accession>
<keyword evidence="3" id="KW-1185">Reference proteome</keyword>
<comment type="caution">
    <text evidence="2">The sequence shown here is derived from an EMBL/GenBank/DDBJ whole genome shotgun (WGS) entry which is preliminary data.</text>
</comment>
<dbReference type="Proteomes" id="UP000266861">
    <property type="component" value="Unassembled WGS sequence"/>
</dbReference>
<reference evidence="2 3" key="1">
    <citation type="submission" date="2018-08" db="EMBL/GenBank/DDBJ databases">
        <title>Genome and evolution of the arbuscular mycorrhizal fungus Diversispora epigaea (formerly Glomus versiforme) and its bacterial endosymbionts.</title>
        <authorList>
            <person name="Sun X."/>
            <person name="Fei Z."/>
            <person name="Harrison M."/>
        </authorList>
    </citation>
    <scope>NUCLEOTIDE SEQUENCE [LARGE SCALE GENOMIC DNA]</scope>
    <source>
        <strain evidence="2 3">IT104</strain>
    </source>
</reference>
<keyword evidence="1" id="KW-0812">Transmembrane</keyword>
<dbReference type="EMBL" id="PQFF01000024">
    <property type="protein sequence ID" value="RHZ88175.1"/>
    <property type="molecule type" value="Genomic_DNA"/>
</dbReference>
<sequence>MDSLFNSKNKGELISVIFLVIPTNGFCGFPYNQITFSLSIFEKESINDLKTKIQWHFPEEFKNVPFNIRAFDPETRTYRDLNLHDKVFVYFNGKSFSKYVDIVVESIN</sequence>
<gene>
    <name evidence="2" type="ORF">Glove_26g323</name>
</gene>
<keyword evidence="1" id="KW-1133">Transmembrane helix</keyword>